<name>A0ABY6K1V1_9ARAC</name>
<evidence type="ECO:0000256" key="6">
    <source>
        <dbReference type="ARBA" id="ARBA00023136"/>
    </source>
</evidence>
<dbReference type="EC" id="2.4.1.16" evidence="2"/>
<gene>
    <name evidence="9" type="ORF">LAZ67_2001285</name>
</gene>
<reference evidence="9 10" key="1">
    <citation type="submission" date="2022-01" db="EMBL/GenBank/DDBJ databases">
        <title>A chromosomal length assembly of Cordylochernes scorpioides.</title>
        <authorList>
            <person name="Zeh D."/>
            <person name="Zeh J."/>
        </authorList>
    </citation>
    <scope>NUCLEOTIDE SEQUENCE [LARGE SCALE GENOMIC DNA]</scope>
    <source>
        <strain evidence="9">IN4F17</strain>
        <tissue evidence="9">Whole Body</tissue>
    </source>
</reference>
<feature type="region of interest" description="Disordered" evidence="7">
    <location>
        <begin position="694"/>
        <end position="733"/>
    </location>
</feature>
<accession>A0ABY6K1V1</accession>
<evidence type="ECO:0000256" key="5">
    <source>
        <dbReference type="ARBA" id="ARBA00022989"/>
    </source>
</evidence>
<dbReference type="Gene3D" id="3.90.550.10">
    <property type="entry name" value="Spore Coat Polysaccharide Biosynthesis Protein SpsA, Chain A"/>
    <property type="match status" value="1"/>
</dbReference>
<evidence type="ECO:0000256" key="3">
    <source>
        <dbReference type="ARBA" id="ARBA00022676"/>
    </source>
</evidence>
<dbReference type="PANTHER" id="PTHR22914">
    <property type="entry name" value="CHITIN SYNTHASE"/>
    <property type="match status" value="1"/>
</dbReference>
<dbReference type="InterPro" id="IPR029044">
    <property type="entry name" value="Nucleotide-diphossugar_trans"/>
</dbReference>
<dbReference type="CDD" id="cd04190">
    <property type="entry name" value="Chitin_synth_C"/>
    <property type="match status" value="1"/>
</dbReference>
<keyword evidence="10" id="KW-1185">Reference proteome</keyword>
<dbReference type="SUPFAM" id="SSF53448">
    <property type="entry name" value="Nucleotide-diphospho-sugar transferases"/>
    <property type="match status" value="1"/>
</dbReference>
<feature type="transmembrane region" description="Helical" evidence="8">
    <location>
        <begin position="797"/>
        <end position="817"/>
    </location>
</feature>
<keyword evidence="5 8" id="KW-1133">Transmembrane helix</keyword>
<evidence type="ECO:0000256" key="4">
    <source>
        <dbReference type="ARBA" id="ARBA00022692"/>
    </source>
</evidence>
<evidence type="ECO:0000313" key="9">
    <source>
        <dbReference type="EMBL" id="UYV62602.1"/>
    </source>
</evidence>
<comment type="subcellular location">
    <subcellularLocation>
        <location evidence="1">Membrane</location>
        <topology evidence="1">Multi-pass membrane protein</topology>
    </subcellularLocation>
</comment>
<dbReference type="PANTHER" id="PTHR22914:SF42">
    <property type="entry name" value="CHITIN SYNTHASE"/>
    <property type="match status" value="1"/>
</dbReference>
<keyword evidence="6 8" id="KW-0472">Membrane</keyword>
<dbReference type="Pfam" id="PF03142">
    <property type="entry name" value="Chitin_synth_2"/>
    <property type="match status" value="1"/>
</dbReference>
<feature type="transmembrane region" description="Helical" evidence="8">
    <location>
        <begin position="446"/>
        <end position="471"/>
    </location>
</feature>
<feature type="region of interest" description="Disordered" evidence="7">
    <location>
        <begin position="1045"/>
        <end position="1069"/>
    </location>
</feature>
<organism evidence="9 10">
    <name type="scientific">Cordylochernes scorpioides</name>
    <dbReference type="NCBI Taxonomy" id="51811"/>
    <lineage>
        <taxon>Eukaryota</taxon>
        <taxon>Metazoa</taxon>
        <taxon>Ecdysozoa</taxon>
        <taxon>Arthropoda</taxon>
        <taxon>Chelicerata</taxon>
        <taxon>Arachnida</taxon>
        <taxon>Pseudoscorpiones</taxon>
        <taxon>Cheliferoidea</taxon>
        <taxon>Chernetidae</taxon>
        <taxon>Cordylochernes</taxon>
    </lineage>
</organism>
<dbReference type="EMBL" id="CP092864">
    <property type="protein sequence ID" value="UYV62602.1"/>
    <property type="molecule type" value="Genomic_DNA"/>
</dbReference>
<feature type="transmembrane region" description="Helical" evidence="8">
    <location>
        <begin position="483"/>
        <end position="501"/>
    </location>
</feature>
<keyword evidence="3" id="KW-0328">Glycosyltransferase</keyword>
<feature type="transmembrane region" description="Helical" evidence="8">
    <location>
        <begin position="507"/>
        <end position="529"/>
    </location>
</feature>
<evidence type="ECO:0000256" key="2">
    <source>
        <dbReference type="ARBA" id="ARBA00012543"/>
    </source>
</evidence>
<dbReference type="InterPro" id="IPR004835">
    <property type="entry name" value="Chitin_synth"/>
</dbReference>
<keyword evidence="3" id="KW-0808">Transferase</keyword>
<feature type="transmembrane region" description="Helical" evidence="8">
    <location>
        <begin position="855"/>
        <end position="876"/>
    </location>
</feature>
<sequence length="1069" mass="123072">MSQLSPGSFLPKLMLFVNPLYVGPLIDQSIVLNRRRDDSPDIKSDDHGQDTVRLQQQQLQTDSSQYYEEINEQQSSDPNSDHVPKIYACATMWHETSDEMIQMLKSVLRLSICSLKSVLRMDFDQCSRRNFQKYTKIIDPDYYEFEAHIFFDDAFDPSDTEDPSEVTVNQFVKLMTQVIGTAAQNVYETESIYIPPPKKTPTPYGGRLVWRMPGNNLLIAHLKDKVRIRHRKRWSQVMYMYYLLGHRLMEMPIDEKRKEVLAENTYILTLDGDINFRPRAVRLLVDLMKKNRNLGAACGRIHPVGSGPMVWYQKFEYAIGHWLQKATEHMIGCVLCSPGCFSLFRAKALMDDNVMRKYTTKSDEAKHYVQYDQGEDRWLCTLLLQRGYRVEYSAASDAYTHCPEGFGEFYTQRRRWAPSTMANIMDLLMDYKRTVAINDNISVPYIIYQTMLMVGTILGPGTIFLMLVGAMVAAFKISNWYSFYYNIIPILLFMAICFIAKNDIQILVAQIMSAAYALLMMAVLVGTAIQLSYDGIGSPSSIFLIALSGSFFIAALLHPQEFWCVVPGLLYFLSIPSMYLLLIIYSLVNLNVVTWGTREVLNKKEQEQQEEEKKKKKMGKKGKWLNSLMANANVLEDEEGSITVSLANLFKCMFCTYPKPNNEQKVLESINDQMREFSAKLVSIESSLKRKHHHTTHHFSDDEFQNETKTKEPKDRWDVMSSDGTDVMSQGEETKRDDKHAYWLDDKALSQCKVEYLEDNEVSFWNGLIEKYLFPLDQDKEQERRVAVELKELRNKVVFFFFMFNALFILIVFLLQLNKDRLHIDWPLGVKFNITYIPETSEVRIDKEYLELEPIGLVFAVFFALILIIQFVAMLFHRFGTFSHMLAAAEFNFFNAKTTDELNPSVNDIASEVLNIGEQDDERDKNQGGSLDGSYKGVANRNVVGNLINHHRRRQPVRTMDYLFKKRFENLNRNPGGTPILGEASGKRRRNGQGRAKVESLGIKNSLANGGGATTRHRSTTDVRNLFPEDQGPYHLNRGYQQEMDHGGELEPHLPSSRNSLNGSRYGRL</sequence>
<feature type="transmembrane region" description="Helical" evidence="8">
    <location>
        <begin position="569"/>
        <end position="588"/>
    </location>
</feature>
<protein>
    <recommendedName>
        <fullName evidence="2">chitin synthase</fullName>
        <ecNumber evidence="2">2.4.1.16</ecNumber>
    </recommendedName>
</protein>
<proteinExistence type="predicted"/>
<feature type="compositionally biased region" description="Basic and acidic residues" evidence="7">
    <location>
        <begin position="698"/>
        <end position="718"/>
    </location>
</feature>
<evidence type="ECO:0000256" key="8">
    <source>
        <dbReference type="SAM" id="Phobius"/>
    </source>
</evidence>
<feature type="transmembrane region" description="Helical" evidence="8">
    <location>
        <begin position="541"/>
        <end position="557"/>
    </location>
</feature>
<evidence type="ECO:0000256" key="1">
    <source>
        <dbReference type="ARBA" id="ARBA00004141"/>
    </source>
</evidence>
<evidence type="ECO:0000313" key="10">
    <source>
        <dbReference type="Proteomes" id="UP001235939"/>
    </source>
</evidence>
<dbReference type="Proteomes" id="UP001235939">
    <property type="component" value="Chromosome 02"/>
</dbReference>
<evidence type="ECO:0000256" key="7">
    <source>
        <dbReference type="SAM" id="MobiDB-lite"/>
    </source>
</evidence>
<keyword evidence="4 8" id="KW-0812">Transmembrane</keyword>